<protein>
    <submittedName>
        <fullName evidence="1">Uncharacterized protein</fullName>
    </submittedName>
</protein>
<reference evidence="1" key="1">
    <citation type="submission" date="2014-12" db="EMBL/GenBank/DDBJ databases">
        <title>Insight into the proteome of Arion vulgaris.</title>
        <authorList>
            <person name="Aradska J."/>
            <person name="Bulat T."/>
            <person name="Smidak R."/>
            <person name="Sarate P."/>
            <person name="Gangsoo J."/>
            <person name="Sialana F."/>
            <person name="Bilban M."/>
            <person name="Lubec G."/>
        </authorList>
    </citation>
    <scope>NUCLEOTIDE SEQUENCE</scope>
    <source>
        <tissue evidence="1">Skin</tissue>
    </source>
</reference>
<feature type="non-terminal residue" evidence="1">
    <location>
        <position position="52"/>
    </location>
</feature>
<accession>A0A0B7BFM1</accession>
<name>A0A0B7BFM1_9EUPU</name>
<organism evidence="1">
    <name type="scientific">Arion vulgaris</name>
    <dbReference type="NCBI Taxonomy" id="1028688"/>
    <lineage>
        <taxon>Eukaryota</taxon>
        <taxon>Metazoa</taxon>
        <taxon>Spiralia</taxon>
        <taxon>Lophotrochozoa</taxon>
        <taxon>Mollusca</taxon>
        <taxon>Gastropoda</taxon>
        <taxon>Heterobranchia</taxon>
        <taxon>Euthyneura</taxon>
        <taxon>Panpulmonata</taxon>
        <taxon>Eupulmonata</taxon>
        <taxon>Stylommatophora</taxon>
        <taxon>Helicina</taxon>
        <taxon>Arionoidea</taxon>
        <taxon>Arionidae</taxon>
        <taxon>Arion</taxon>
    </lineage>
</organism>
<gene>
    <name evidence="1" type="primary">ORF184892</name>
</gene>
<proteinExistence type="predicted"/>
<dbReference type="AlphaFoldDB" id="A0A0B7BFM1"/>
<dbReference type="EMBL" id="HACG01044928">
    <property type="protein sequence ID" value="CEK91793.1"/>
    <property type="molecule type" value="Transcribed_RNA"/>
</dbReference>
<evidence type="ECO:0000313" key="1">
    <source>
        <dbReference type="EMBL" id="CEK91793.1"/>
    </source>
</evidence>
<sequence>MFSIYCFSPHAMFLAPYVSYRFSSTRCHRSSKVEFVATLQDDSQMSSKVERG</sequence>